<comment type="subcellular location">
    <subcellularLocation>
        <location evidence="4">Secreted</location>
        <location evidence="4">Extracellular space</location>
        <location evidence="4">Apoplast</location>
    </subcellularLocation>
</comment>
<reference evidence="5 6" key="1">
    <citation type="submission" date="2021-09" db="EMBL/GenBank/DDBJ databases">
        <title>Genomic insights and catalytic innovation underlie evolution of tropane alkaloids biosynthesis.</title>
        <authorList>
            <person name="Wang Y.-J."/>
            <person name="Tian T."/>
            <person name="Huang J.-P."/>
            <person name="Huang S.-X."/>
        </authorList>
    </citation>
    <scope>NUCLEOTIDE SEQUENCE [LARGE SCALE GENOMIC DNA]</scope>
    <source>
        <strain evidence="5">KIB-2018</strain>
        <tissue evidence="5">Leaf</tissue>
    </source>
</reference>
<dbReference type="InterPro" id="IPR004265">
    <property type="entry name" value="Dirigent"/>
</dbReference>
<gene>
    <name evidence="5" type="ORF">K2173_021807</name>
</gene>
<feature type="chain" id="PRO_5043097353" description="Dirigent protein" evidence="4">
    <location>
        <begin position="28"/>
        <end position="196"/>
    </location>
</feature>
<dbReference type="GO" id="GO:0009699">
    <property type="term" value="P:phenylpropanoid biosynthetic process"/>
    <property type="evidence" value="ECO:0007669"/>
    <property type="project" value="UniProtKB-ARBA"/>
</dbReference>
<feature type="signal peptide" evidence="4">
    <location>
        <begin position="1"/>
        <end position="27"/>
    </location>
</feature>
<evidence type="ECO:0000313" key="5">
    <source>
        <dbReference type="EMBL" id="KAJ8770892.1"/>
    </source>
</evidence>
<dbReference type="Proteomes" id="UP001159364">
    <property type="component" value="Linkage Group LG03"/>
</dbReference>
<protein>
    <recommendedName>
        <fullName evidence="4">Dirigent protein</fullName>
    </recommendedName>
</protein>
<dbReference type="PANTHER" id="PTHR21495">
    <property type="entry name" value="NUCLEOPORIN-RELATED"/>
    <property type="match status" value="1"/>
</dbReference>
<evidence type="ECO:0000256" key="4">
    <source>
        <dbReference type="RuleBase" id="RU363099"/>
    </source>
</evidence>
<comment type="caution">
    <text evidence="5">The sequence shown here is derived from an EMBL/GenBank/DDBJ whole genome shotgun (WGS) entry which is preliminary data.</text>
</comment>
<keyword evidence="4" id="KW-0052">Apoplast</keyword>
<evidence type="ECO:0000256" key="3">
    <source>
        <dbReference type="ARBA" id="ARBA00022525"/>
    </source>
</evidence>
<dbReference type="InterPro" id="IPR044859">
    <property type="entry name" value="Allene_oxi_cyc_Dirigent"/>
</dbReference>
<organism evidence="5 6">
    <name type="scientific">Erythroxylum novogranatense</name>
    <dbReference type="NCBI Taxonomy" id="1862640"/>
    <lineage>
        <taxon>Eukaryota</taxon>
        <taxon>Viridiplantae</taxon>
        <taxon>Streptophyta</taxon>
        <taxon>Embryophyta</taxon>
        <taxon>Tracheophyta</taxon>
        <taxon>Spermatophyta</taxon>
        <taxon>Magnoliopsida</taxon>
        <taxon>eudicotyledons</taxon>
        <taxon>Gunneridae</taxon>
        <taxon>Pentapetalae</taxon>
        <taxon>rosids</taxon>
        <taxon>fabids</taxon>
        <taxon>Malpighiales</taxon>
        <taxon>Erythroxylaceae</taxon>
        <taxon>Erythroxylum</taxon>
    </lineage>
</organism>
<dbReference type="Gene3D" id="2.40.480.10">
    <property type="entry name" value="Allene oxide cyclase-like"/>
    <property type="match status" value="1"/>
</dbReference>
<evidence type="ECO:0000256" key="2">
    <source>
        <dbReference type="ARBA" id="ARBA00011738"/>
    </source>
</evidence>
<evidence type="ECO:0000313" key="6">
    <source>
        <dbReference type="Proteomes" id="UP001159364"/>
    </source>
</evidence>
<sequence length="196" mass="21410">MMTKLLSFVASQLTISILLSSFATTKALEQNNGYEETLDPNLFALKEQKLTHFHFFFHDTFTGTKPSVIQIVPTPPTNVSAVAFGSMNMIDDPLTEGPNLSSNLIGKAQGFYGSAAQDEISFIIVMNIVFTQGKYNGSTITIVGSDPISSKVRELPVIGGSKIFRFARGYAEASTYSVNLTSGDAIVEYNLYVLHY</sequence>
<name>A0AAV8TV87_9ROSI</name>
<dbReference type="GO" id="GO:0048046">
    <property type="term" value="C:apoplast"/>
    <property type="evidence" value="ECO:0007669"/>
    <property type="project" value="UniProtKB-SubCell"/>
</dbReference>
<comment type="similarity">
    <text evidence="1 4">Belongs to the plant dirigent protein family.</text>
</comment>
<comment type="function">
    <text evidence="4">Dirigent proteins impart stereoselectivity on the phenoxy radical-coupling reaction, yielding optically active lignans from two molecules of coniferyl alcohol in the biosynthesis of lignans, flavonolignans, and alkaloids and thus plays a central role in plant secondary metabolism.</text>
</comment>
<keyword evidence="4" id="KW-0732">Signal</keyword>
<evidence type="ECO:0000256" key="1">
    <source>
        <dbReference type="ARBA" id="ARBA00010746"/>
    </source>
</evidence>
<keyword evidence="3 4" id="KW-0964">Secreted</keyword>
<comment type="subunit">
    <text evidence="2 4">Homodimer.</text>
</comment>
<proteinExistence type="inferred from homology"/>
<keyword evidence="6" id="KW-1185">Reference proteome</keyword>
<dbReference type="AlphaFoldDB" id="A0AAV8TV87"/>
<dbReference type="EMBL" id="JAIWQS010000003">
    <property type="protein sequence ID" value="KAJ8770892.1"/>
    <property type="molecule type" value="Genomic_DNA"/>
</dbReference>
<dbReference type="Pfam" id="PF03018">
    <property type="entry name" value="Dirigent"/>
    <property type="match status" value="1"/>
</dbReference>
<accession>A0AAV8TV87</accession>